<keyword evidence="4" id="KW-1185">Reference proteome</keyword>
<dbReference type="PANTHER" id="PTHR30137">
    <property type="entry name" value="LUCIFERASE-LIKE MONOOXYGENASE"/>
    <property type="match status" value="1"/>
</dbReference>
<evidence type="ECO:0000259" key="2">
    <source>
        <dbReference type="Pfam" id="PF00296"/>
    </source>
</evidence>
<evidence type="ECO:0000313" key="3">
    <source>
        <dbReference type="EMBL" id="MDQ0215768.1"/>
    </source>
</evidence>
<dbReference type="InterPro" id="IPR019949">
    <property type="entry name" value="CmoO-like"/>
</dbReference>
<dbReference type="InterPro" id="IPR050766">
    <property type="entry name" value="Bact_Lucif_Oxidored"/>
</dbReference>
<reference evidence="3" key="1">
    <citation type="submission" date="2023-07" db="EMBL/GenBank/DDBJ databases">
        <title>Genomic Encyclopedia of Type Strains, Phase IV (KMG-IV): sequencing the most valuable type-strain genomes for metagenomic binning, comparative biology and taxonomic classification.</title>
        <authorList>
            <person name="Goeker M."/>
        </authorList>
    </citation>
    <scope>NUCLEOTIDE SEQUENCE</scope>
    <source>
        <strain evidence="3">DSM 23947</strain>
    </source>
</reference>
<accession>A0AAJ1SZJ4</accession>
<dbReference type="FunFam" id="3.20.20.30:FF:000002">
    <property type="entry name" value="LLM class flavin-dependent oxidoreductase"/>
    <property type="match status" value="1"/>
</dbReference>
<dbReference type="Pfam" id="PF00296">
    <property type="entry name" value="Bac_luciferase"/>
    <property type="match status" value="1"/>
</dbReference>
<dbReference type="InterPro" id="IPR036661">
    <property type="entry name" value="Luciferase-like_sf"/>
</dbReference>
<name>A0AAJ1SZJ4_9BACI</name>
<gene>
    <name evidence="3" type="ORF">J2S13_002188</name>
</gene>
<dbReference type="SUPFAM" id="SSF51679">
    <property type="entry name" value="Bacterial luciferase-like"/>
    <property type="match status" value="1"/>
</dbReference>
<comment type="caution">
    <text evidence="3">The sequence shown here is derived from an EMBL/GenBank/DDBJ whole genome shotgun (WGS) entry which is preliminary data.</text>
</comment>
<dbReference type="InterPro" id="IPR011251">
    <property type="entry name" value="Luciferase-like_dom"/>
</dbReference>
<dbReference type="Gene3D" id="3.20.20.30">
    <property type="entry name" value="Luciferase-like domain"/>
    <property type="match status" value="1"/>
</dbReference>
<dbReference type="GO" id="GO:0016705">
    <property type="term" value="F:oxidoreductase activity, acting on paired donors, with incorporation or reduction of molecular oxygen"/>
    <property type="evidence" value="ECO:0007669"/>
    <property type="project" value="InterPro"/>
</dbReference>
<feature type="domain" description="Luciferase-like" evidence="2">
    <location>
        <begin position="5"/>
        <end position="300"/>
    </location>
</feature>
<dbReference type="AlphaFoldDB" id="A0AAJ1SZJ4"/>
<dbReference type="NCBIfam" id="TIGR03558">
    <property type="entry name" value="oxido_grp_1"/>
    <property type="match status" value="1"/>
</dbReference>
<dbReference type="Proteomes" id="UP001237207">
    <property type="component" value="Unassembled WGS sequence"/>
</dbReference>
<evidence type="ECO:0000256" key="1">
    <source>
        <dbReference type="ARBA" id="ARBA00007789"/>
    </source>
</evidence>
<evidence type="ECO:0000313" key="4">
    <source>
        <dbReference type="Proteomes" id="UP001237207"/>
    </source>
</evidence>
<dbReference type="GO" id="GO:0005829">
    <property type="term" value="C:cytosol"/>
    <property type="evidence" value="ECO:0007669"/>
    <property type="project" value="TreeGrafter"/>
</dbReference>
<sequence>MSLKLSVLDQSPISEGMSAEEALANTVELARHVEKLGYSRFWVSEHHDATSLAGSSPEVLISHIAAKTDHIRVGSGGVMLPHYSAYKVAENFRVLEGLNPNRIDLGLGRAPGGMPLATMALHDGKPRNVDRYPDQIEELLRFLHDSIGDHQPYRGLKASPLIKTSPKVWLLGSSPSSAMLAAEKGLPYSFAQFINGNGGPQYMAAYRNNFKPSPYLSHSKSMVSVFVICGETQEEAEWIASSLDLSILMIEQGMTSSGTPSPEKASAYSYSPYEKMRIEENRKRMVVGDPQHVRDELYRLGELYETDEIMLVSIIYDFKDKLKSFELVAEAVLK</sequence>
<organism evidence="3 4">
    <name type="scientific">Oikeobacillus pervagus</name>
    <dbReference type="NCBI Taxonomy" id="1325931"/>
    <lineage>
        <taxon>Bacteria</taxon>
        <taxon>Bacillati</taxon>
        <taxon>Bacillota</taxon>
        <taxon>Bacilli</taxon>
        <taxon>Bacillales</taxon>
        <taxon>Bacillaceae</taxon>
        <taxon>Oikeobacillus</taxon>
    </lineage>
</organism>
<dbReference type="EMBL" id="JAUSUC010000026">
    <property type="protein sequence ID" value="MDQ0215768.1"/>
    <property type="molecule type" value="Genomic_DNA"/>
</dbReference>
<proteinExistence type="predicted"/>
<comment type="similarity">
    <text evidence="1">To bacterial alkanal monooxygenase alpha and beta chains.</text>
</comment>
<dbReference type="PANTHER" id="PTHR30137:SF19">
    <property type="entry name" value="LUCIFERASE-LIKE MONOOXYGENASE"/>
    <property type="match status" value="1"/>
</dbReference>
<dbReference type="RefSeq" id="WP_307257770.1">
    <property type="nucleotide sequence ID" value="NZ_JAUSUC010000026.1"/>
</dbReference>
<protein>
    <submittedName>
        <fullName evidence="3">Luciferase family oxidoreductase group 1</fullName>
    </submittedName>
</protein>